<evidence type="ECO:0008006" key="7">
    <source>
        <dbReference type="Google" id="ProtNLM"/>
    </source>
</evidence>
<reference evidence="5 6" key="1">
    <citation type="submission" date="2018-06" db="EMBL/GenBank/DDBJ databases">
        <title>Phytoactinopolyspora halophila sp. nov., a novel halophilic actinomycete isolated from a saline soil in China.</title>
        <authorList>
            <person name="Tang S.-K."/>
        </authorList>
    </citation>
    <scope>NUCLEOTIDE SEQUENCE [LARGE SCALE GENOMIC DNA]</scope>
    <source>
        <strain evidence="5 6">YIM 96934</strain>
    </source>
</reference>
<evidence type="ECO:0000256" key="2">
    <source>
        <dbReference type="ARBA" id="ARBA00024035"/>
    </source>
</evidence>
<dbReference type="EMBL" id="QMIG01000001">
    <property type="protein sequence ID" value="RAW18947.1"/>
    <property type="molecule type" value="Genomic_DNA"/>
</dbReference>
<dbReference type="Gene3D" id="2.40.30.90">
    <property type="entry name" value="Bacterial fluorinating enzyme like"/>
    <property type="match status" value="1"/>
</dbReference>
<dbReference type="InterPro" id="IPR046470">
    <property type="entry name" value="SAM_HAT_C"/>
</dbReference>
<keyword evidence="1" id="KW-0949">S-adenosyl-L-methionine</keyword>
<comment type="similarity">
    <text evidence="2">Belongs to the SAM hydrolase / SAM-dependent halogenase family.</text>
</comment>
<proteinExistence type="inferred from homology"/>
<organism evidence="5 6">
    <name type="scientific">Phytoactinopolyspora halophila</name>
    <dbReference type="NCBI Taxonomy" id="1981511"/>
    <lineage>
        <taxon>Bacteria</taxon>
        <taxon>Bacillati</taxon>
        <taxon>Actinomycetota</taxon>
        <taxon>Actinomycetes</taxon>
        <taxon>Jiangellales</taxon>
        <taxon>Jiangellaceae</taxon>
        <taxon>Phytoactinopolyspora</taxon>
    </lineage>
</organism>
<dbReference type="InterPro" id="IPR046469">
    <property type="entry name" value="SAM_HAT_N"/>
</dbReference>
<comment type="caution">
    <text evidence="5">The sequence shown here is derived from an EMBL/GenBank/DDBJ whole genome shotgun (WGS) entry which is preliminary data.</text>
</comment>
<dbReference type="Pfam" id="PF01887">
    <property type="entry name" value="SAM_HAT_N"/>
    <property type="match status" value="1"/>
</dbReference>
<evidence type="ECO:0000313" key="5">
    <source>
        <dbReference type="EMBL" id="RAW18947.1"/>
    </source>
</evidence>
<evidence type="ECO:0000256" key="1">
    <source>
        <dbReference type="ARBA" id="ARBA00022691"/>
    </source>
</evidence>
<dbReference type="OrthoDB" id="9792195at2"/>
<dbReference type="PANTHER" id="PTHR35092">
    <property type="entry name" value="CHLORINASE MJ1651"/>
    <property type="match status" value="1"/>
</dbReference>
<dbReference type="Pfam" id="PF20257">
    <property type="entry name" value="SAM_HAT_C"/>
    <property type="match status" value="1"/>
</dbReference>
<dbReference type="Proteomes" id="UP000250462">
    <property type="component" value="Unassembled WGS sequence"/>
</dbReference>
<evidence type="ECO:0000259" key="3">
    <source>
        <dbReference type="Pfam" id="PF01887"/>
    </source>
</evidence>
<protein>
    <recommendedName>
        <fullName evidence="7">SAM-dependent chlorinase/fluorinase</fullName>
    </recommendedName>
</protein>
<name>A0A329R2Z3_9ACTN</name>
<dbReference type="InterPro" id="IPR023227">
    <property type="entry name" value="SAM_OH_AdoTrfase_C_sf"/>
</dbReference>
<dbReference type="SUPFAM" id="SSF101852">
    <property type="entry name" value="Bacterial fluorinating enzyme, C-terminal domain"/>
    <property type="match status" value="1"/>
</dbReference>
<dbReference type="InterPro" id="IPR002747">
    <property type="entry name" value="SAM_OH_AdoTrfase"/>
</dbReference>
<dbReference type="AlphaFoldDB" id="A0A329R2Z3"/>
<sequence>MWAAFLTDYGRRDGFVAACHGVMARIAPRLRVIDVTHDVPAQDVRHGAVVLAQTVPYLPACVVVGVVDPGVGSARRGVAISAGGYTFVGPDNGLLSWAAETVAQGSVERAVELTEPAYRLAGDRAGGVASGVVVDAATFHGRDVFAPAAAHIARGVALSELGPRVDVDTLVRLPEPEVRAGTGFLHSEAHVVDHFGNVSLAARSGHFAAAGFGPGERVRVSAGDGPETRARVGRVFADVEPGGLLVYVDSHDYVAVAVNQGDAAALLGVRPGDEISIDAG</sequence>
<feature type="domain" description="S-adenosyl-l-methionine hydroxide adenosyltransferase N-terminal" evidence="3">
    <location>
        <begin position="4"/>
        <end position="162"/>
    </location>
</feature>
<dbReference type="Gene3D" id="3.40.50.10790">
    <property type="entry name" value="S-adenosyl-l-methionine hydroxide adenosyltransferase, N-terminal"/>
    <property type="match status" value="1"/>
</dbReference>
<accession>A0A329R2Z3</accession>
<keyword evidence="6" id="KW-1185">Reference proteome</keyword>
<dbReference type="PIRSF" id="PIRSF006779">
    <property type="entry name" value="UCP006779"/>
    <property type="match status" value="1"/>
</dbReference>
<evidence type="ECO:0000259" key="4">
    <source>
        <dbReference type="Pfam" id="PF20257"/>
    </source>
</evidence>
<dbReference type="PANTHER" id="PTHR35092:SF1">
    <property type="entry name" value="CHLORINASE MJ1651"/>
    <property type="match status" value="1"/>
</dbReference>
<dbReference type="InterPro" id="IPR023228">
    <property type="entry name" value="SAM_OH_AdoTrfase_N_sf"/>
</dbReference>
<dbReference type="SUPFAM" id="SSF102522">
    <property type="entry name" value="Bacterial fluorinating enzyme, N-terminal domain"/>
    <property type="match status" value="1"/>
</dbReference>
<feature type="domain" description="S-adenosyl-l-methionine hydroxide adenosyltransferase C-terminal" evidence="4">
    <location>
        <begin position="191"/>
        <end position="275"/>
    </location>
</feature>
<gene>
    <name evidence="5" type="ORF">DPM12_00720</name>
</gene>
<evidence type="ECO:0000313" key="6">
    <source>
        <dbReference type="Proteomes" id="UP000250462"/>
    </source>
</evidence>